<feature type="domain" description="Conserved hypothetical protein CHP02391" evidence="1">
    <location>
        <begin position="185"/>
        <end position="307"/>
    </location>
</feature>
<gene>
    <name evidence="2" type="ORF">E5139_11655</name>
</gene>
<dbReference type="GeneID" id="42179601"/>
<dbReference type="InterPro" id="IPR012654">
    <property type="entry name" value="CHP02391"/>
</dbReference>
<dbReference type="KEGG" id="halz:E5139_11655"/>
<dbReference type="Proteomes" id="UP000297053">
    <property type="component" value="Chromosome"/>
</dbReference>
<reference evidence="2 3" key="1">
    <citation type="submission" date="2019-04" db="EMBL/GenBank/DDBJ databases">
        <title>Complete genome sequence of Arthrobacter sp. ZXY-2 associated with effective atrazine degradation and salt adaptation.</title>
        <authorList>
            <person name="Zhao X."/>
        </authorList>
    </citation>
    <scope>NUCLEOTIDE SEQUENCE [LARGE SCALE GENOMIC DNA]</scope>
    <source>
        <strain evidence="3">ZP60</strain>
    </source>
</reference>
<reference evidence="2 3" key="2">
    <citation type="submission" date="2019-04" db="EMBL/GenBank/DDBJ databases">
        <authorList>
            <person name="Yang S."/>
            <person name="Wei W."/>
        </authorList>
    </citation>
    <scope>NUCLEOTIDE SEQUENCE [LARGE SCALE GENOMIC DNA]</scope>
    <source>
        <strain evidence="3">ZP60</strain>
    </source>
</reference>
<dbReference type="RefSeq" id="WP_015762662.1">
    <property type="nucleotide sequence ID" value="NZ_CP039375.1"/>
</dbReference>
<organism evidence="2 3">
    <name type="scientific">Halomicrobium mukohataei</name>
    <dbReference type="NCBI Taxonomy" id="57705"/>
    <lineage>
        <taxon>Archaea</taxon>
        <taxon>Methanobacteriati</taxon>
        <taxon>Methanobacteriota</taxon>
        <taxon>Stenosarchaea group</taxon>
        <taxon>Halobacteria</taxon>
        <taxon>Halobacteriales</taxon>
        <taxon>Haloarculaceae</taxon>
        <taxon>Halomicrobium</taxon>
    </lineage>
</organism>
<evidence type="ECO:0000313" key="3">
    <source>
        <dbReference type="Proteomes" id="UP000297053"/>
    </source>
</evidence>
<evidence type="ECO:0000259" key="1">
    <source>
        <dbReference type="Pfam" id="PF09509"/>
    </source>
</evidence>
<dbReference type="Pfam" id="PF09509">
    <property type="entry name" value="Hypoth_Ymh"/>
    <property type="match status" value="1"/>
</dbReference>
<dbReference type="AlphaFoldDB" id="A0A4D6KMS2"/>
<accession>A0A4D6KMS2</accession>
<name>A0A4D6KMS2_9EURY</name>
<evidence type="ECO:0000313" key="2">
    <source>
        <dbReference type="EMBL" id="QCD66266.1"/>
    </source>
</evidence>
<sequence>MFINKVFTCQKIDSGEESGEEEAEVMIDDDSGSIDFQMSHYDVSETGKREAHDVEAQDIQRRTLERMLTVTSEWLDSDVKGSVSVNLGEVSGVYGQRGHEVAVGRERINFDLHVSVNDRGVWFGDQDLGLYKIPAGPKKDVNKNTYNNLYNIRQFRDLLEEFLYSYGRENRDDQDVGSFSYPTSELDDELIERVLPKYDRGNFGDAVQTAGKIVEERVRQKSPEELKEKDGSELIQEATKSGGPLSFGERSAEEQGVMFLYAGSYQAIRNPLSHRSPDQSKERYLDDLGKEEAHNIISFVNLQLRFLDQYASSP</sequence>
<proteinExistence type="predicted"/>
<dbReference type="EMBL" id="CP039375">
    <property type="protein sequence ID" value="QCD66266.1"/>
    <property type="molecule type" value="Genomic_DNA"/>
</dbReference>
<protein>
    <recommendedName>
        <fullName evidence="1">Conserved hypothetical protein CHP02391 domain-containing protein</fullName>
    </recommendedName>
</protein>